<accession>A0A1H7ZTV3</accession>
<dbReference type="Pfam" id="PF02120">
    <property type="entry name" value="Flg_hook"/>
    <property type="match status" value="1"/>
</dbReference>
<sequence length="203" mass="21371">MSYANATLQMPQEVPKRVDLPTPAAATGDDLLIGGMSGFLAPFGPDTAGPLSTEAAFVRHTMRPQTPLLAQHLSGQLAVEIRQRVDGVTELALDPVELGRVRMTVTTTDQTLTLVLMAERPETADLMRRHGELLQQEFRNLGFTTVNLSFAGGDNGTGPHGGTGVGPGEVSSDTEPRQDGEIAAATIASPANQSADGSLDLRL</sequence>
<dbReference type="STRING" id="245187.SAMN04488003_10296"/>
<dbReference type="EMBL" id="FOCI01000002">
    <property type="protein sequence ID" value="SEM60988.1"/>
    <property type="molecule type" value="Genomic_DNA"/>
</dbReference>
<feature type="region of interest" description="Disordered" evidence="1">
    <location>
        <begin position="152"/>
        <end position="203"/>
    </location>
</feature>
<feature type="domain" description="Flagellar hook-length control protein-like C-terminal" evidence="2">
    <location>
        <begin position="89"/>
        <end position="157"/>
    </location>
</feature>
<dbReference type="AlphaFoldDB" id="A0A1H7ZTV3"/>
<evidence type="ECO:0000256" key="1">
    <source>
        <dbReference type="SAM" id="MobiDB-lite"/>
    </source>
</evidence>
<evidence type="ECO:0000259" key="2">
    <source>
        <dbReference type="Pfam" id="PF02120"/>
    </source>
</evidence>
<dbReference type="Proteomes" id="UP000199585">
    <property type="component" value="Unassembled WGS sequence"/>
</dbReference>
<evidence type="ECO:0000313" key="3">
    <source>
        <dbReference type="EMBL" id="SEM60988.1"/>
    </source>
</evidence>
<dbReference type="InterPro" id="IPR038610">
    <property type="entry name" value="FliK-like_C_sf"/>
</dbReference>
<name>A0A1H7ZTV3_9RHOB</name>
<keyword evidence="4" id="KW-1185">Reference proteome</keyword>
<gene>
    <name evidence="3" type="ORF">SAMN04488003_10296</name>
</gene>
<protein>
    <submittedName>
        <fullName evidence="3">Hook-length control protein FliK</fullName>
    </submittedName>
</protein>
<evidence type="ECO:0000313" key="4">
    <source>
        <dbReference type="Proteomes" id="UP000199585"/>
    </source>
</evidence>
<organism evidence="3 4">
    <name type="scientific">Loktanella fryxellensis</name>
    <dbReference type="NCBI Taxonomy" id="245187"/>
    <lineage>
        <taxon>Bacteria</taxon>
        <taxon>Pseudomonadati</taxon>
        <taxon>Pseudomonadota</taxon>
        <taxon>Alphaproteobacteria</taxon>
        <taxon>Rhodobacterales</taxon>
        <taxon>Roseobacteraceae</taxon>
        <taxon>Loktanella</taxon>
    </lineage>
</organism>
<proteinExistence type="predicted"/>
<dbReference type="Gene3D" id="3.30.750.140">
    <property type="match status" value="1"/>
</dbReference>
<dbReference type="InterPro" id="IPR021136">
    <property type="entry name" value="Flagellar_hook_control-like_C"/>
</dbReference>
<reference evidence="3 4" key="1">
    <citation type="submission" date="2016-10" db="EMBL/GenBank/DDBJ databases">
        <authorList>
            <person name="de Groot N.N."/>
        </authorList>
    </citation>
    <scope>NUCLEOTIDE SEQUENCE [LARGE SCALE GENOMIC DNA]</scope>
    <source>
        <strain evidence="3 4">DSM 16213</strain>
    </source>
</reference>
<feature type="compositionally biased region" description="Gly residues" evidence="1">
    <location>
        <begin position="153"/>
        <end position="167"/>
    </location>
</feature>